<evidence type="ECO:0000313" key="1">
    <source>
        <dbReference type="EMBL" id="ABK92783.1"/>
    </source>
</evidence>
<dbReference type="AlphaFoldDB" id="A9P8T0"/>
<accession>A9P8T0</accession>
<proteinExistence type="evidence at transcript level"/>
<protein>
    <submittedName>
        <fullName evidence="1">Uncharacterized protein</fullName>
    </submittedName>
</protein>
<sequence length="40" mass="4394">MFRVLRPGKEVEEHALEAGFCTSTHYEISGGLMGNVVATR</sequence>
<organism evidence="1">
    <name type="scientific">Populus trichocarpa</name>
    <name type="common">Western balsam poplar</name>
    <name type="synonym">Populus balsamifera subsp. trichocarpa</name>
    <dbReference type="NCBI Taxonomy" id="3694"/>
    <lineage>
        <taxon>Eukaryota</taxon>
        <taxon>Viridiplantae</taxon>
        <taxon>Streptophyta</taxon>
        <taxon>Embryophyta</taxon>
        <taxon>Tracheophyta</taxon>
        <taxon>Spermatophyta</taxon>
        <taxon>Magnoliopsida</taxon>
        <taxon>eudicotyledons</taxon>
        <taxon>Gunneridae</taxon>
        <taxon>Pentapetalae</taxon>
        <taxon>rosids</taxon>
        <taxon>fabids</taxon>
        <taxon>Malpighiales</taxon>
        <taxon>Salicaceae</taxon>
        <taxon>Saliceae</taxon>
        <taxon>Populus</taxon>
    </lineage>
</organism>
<name>A9P8T0_POPTR</name>
<reference evidence="1" key="1">
    <citation type="journal article" date="2008" name="BMC Genomics">
        <title>Analysis of 4,664 high-quality sequence-finished poplar full-length cDNA clones and their utility for the discovery of genes responding to insect feeding.</title>
        <authorList>
            <person name="Ralph S.G."/>
            <person name="Chun H.J."/>
            <person name="Cooper D."/>
            <person name="Kirkpatrick R."/>
            <person name="Kolosova N."/>
            <person name="Gunter L."/>
            <person name="Tuskan G.A."/>
            <person name="Douglas C.J."/>
            <person name="Holt R.A."/>
            <person name="Jones S.J."/>
            <person name="Marra M.A."/>
            <person name="Bohlmann J."/>
        </authorList>
    </citation>
    <scope>NUCLEOTIDE SEQUENCE</scope>
    <source>
        <tissue evidence="1">Phloem and cambium</tissue>
    </source>
</reference>
<dbReference type="EMBL" id="EF144545">
    <property type="protein sequence ID" value="ABK92783.1"/>
    <property type="molecule type" value="mRNA"/>
</dbReference>